<dbReference type="HOGENOM" id="CLU_2516628_0_0_1"/>
<proteinExistence type="predicted"/>
<accession>A0A0E0QI23</accession>
<evidence type="ECO:0000313" key="3">
    <source>
        <dbReference type="Proteomes" id="UP000008022"/>
    </source>
</evidence>
<organism evidence="2 3">
    <name type="scientific">Oryza rufipogon</name>
    <name type="common">Brownbeard rice</name>
    <name type="synonym">Asian wild rice</name>
    <dbReference type="NCBI Taxonomy" id="4529"/>
    <lineage>
        <taxon>Eukaryota</taxon>
        <taxon>Viridiplantae</taxon>
        <taxon>Streptophyta</taxon>
        <taxon>Embryophyta</taxon>
        <taxon>Tracheophyta</taxon>
        <taxon>Spermatophyta</taxon>
        <taxon>Magnoliopsida</taxon>
        <taxon>Liliopsida</taxon>
        <taxon>Poales</taxon>
        <taxon>Poaceae</taxon>
        <taxon>BOP clade</taxon>
        <taxon>Oryzoideae</taxon>
        <taxon>Oryzeae</taxon>
        <taxon>Oryzinae</taxon>
        <taxon>Oryza</taxon>
    </lineage>
</organism>
<feature type="compositionally biased region" description="Basic and acidic residues" evidence="1">
    <location>
        <begin position="27"/>
        <end position="41"/>
    </location>
</feature>
<dbReference type="EnsemblPlants" id="ORUFI08G13910.1">
    <property type="protein sequence ID" value="ORUFI08G13910.1"/>
    <property type="gene ID" value="ORUFI08G13910"/>
</dbReference>
<evidence type="ECO:0000313" key="2">
    <source>
        <dbReference type="EnsemblPlants" id="ORUFI08G13910.1"/>
    </source>
</evidence>
<name>A0A0E0QI23_ORYRU</name>
<feature type="region of interest" description="Disordered" evidence="1">
    <location>
        <begin position="13"/>
        <end position="41"/>
    </location>
</feature>
<reference evidence="3" key="1">
    <citation type="submission" date="2013-06" db="EMBL/GenBank/DDBJ databases">
        <authorList>
            <person name="Zhao Q."/>
        </authorList>
    </citation>
    <scope>NUCLEOTIDE SEQUENCE</scope>
    <source>
        <strain evidence="3">cv. W1943</strain>
    </source>
</reference>
<dbReference type="AlphaFoldDB" id="A0A0E0QI23"/>
<reference evidence="2" key="2">
    <citation type="submission" date="2015-06" db="UniProtKB">
        <authorList>
            <consortium name="EnsemblPlants"/>
        </authorList>
    </citation>
    <scope>IDENTIFICATION</scope>
</reference>
<dbReference type="Gramene" id="ORUFI08G13910.1">
    <property type="protein sequence ID" value="ORUFI08G13910.1"/>
    <property type="gene ID" value="ORUFI08G13910"/>
</dbReference>
<keyword evidence="3" id="KW-1185">Reference proteome</keyword>
<protein>
    <submittedName>
        <fullName evidence="2">Uncharacterized protein</fullName>
    </submittedName>
</protein>
<evidence type="ECO:0000256" key="1">
    <source>
        <dbReference type="SAM" id="MobiDB-lite"/>
    </source>
</evidence>
<sequence>MAAAVVVLAGDGGAVRQTTRRRQRQHMKAEKELGGGKGDRERAWHGRRLRVAALHCSGGLRRARRLRGVEAGSGRVAHWWRASCS</sequence>
<dbReference type="Proteomes" id="UP000008022">
    <property type="component" value="Unassembled WGS sequence"/>
</dbReference>